<proteinExistence type="predicted"/>
<evidence type="ECO:0000259" key="2">
    <source>
        <dbReference type="Pfam" id="PF08239"/>
    </source>
</evidence>
<accession>A0A1I0YF27</accession>
<gene>
    <name evidence="3" type="ORF">SAMN05421688_3014</name>
</gene>
<dbReference type="Pfam" id="PF08239">
    <property type="entry name" value="SH3_3"/>
    <property type="match status" value="1"/>
</dbReference>
<dbReference type="Gene3D" id="2.30.30.40">
    <property type="entry name" value="SH3 Domains"/>
    <property type="match status" value="1"/>
</dbReference>
<reference evidence="3 4" key="1">
    <citation type="submission" date="2016-10" db="EMBL/GenBank/DDBJ databases">
        <authorList>
            <person name="de Groot N.N."/>
        </authorList>
    </citation>
    <scope>NUCLEOTIDE SEQUENCE [LARGE SCALE GENOMIC DNA]</scope>
    <source>
        <strain evidence="3 4">DSM 29316</strain>
    </source>
</reference>
<dbReference type="AlphaFoldDB" id="A0A1I0YF27"/>
<evidence type="ECO:0000313" key="4">
    <source>
        <dbReference type="Proteomes" id="UP000198796"/>
    </source>
</evidence>
<feature type="domain" description="SH3b" evidence="2">
    <location>
        <begin position="35"/>
        <end position="85"/>
    </location>
</feature>
<dbReference type="InterPro" id="IPR003646">
    <property type="entry name" value="SH3-like_bac-type"/>
</dbReference>
<keyword evidence="4" id="KW-1185">Reference proteome</keyword>
<sequence length="197" mass="20628">MRGLWAVMILALALPAAAEDYPALYDVDGLAPNVSLNIRAAPTVQGQDIGDLSASASGVEVTGAQDGWLRITHEGGPAWVSARYMRRQPGSEALLGRPLQCSGTEPFWSLQVGADGQLTFRTPEGAETAFAAGDSISSANRSDVALIRSAEGTAQLLVSRRACSDGMSDIIYGLTSDLLLEAPMGMRLLSGCCSLMP</sequence>
<dbReference type="EMBL" id="FOJU01000005">
    <property type="protein sequence ID" value="SFB11801.1"/>
    <property type="molecule type" value="Genomic_DNA"/>
</dbReference>
<dbReference type="RefSeq" id="WP_092066362.1">
    <property type="nucleotide sequence ID" value="NZ_FOJU01000005.1"/>
</dbReference>
<evidence type="ECO:0000313" key="3">
    <source>
        <dbReference type="EMBL" id="SFB11801.1"/>
    </source>
</evidence>
<dbReference type="OrthoDB" id="5489750at2"/>
<feature type="chain" id="PRO_5011537660" evidence="1">
    <location>
        <begin position="19"/>
        <end position="197"/>
    </location>
</feature>
<name>A0A1I0YF27_9RHOB</name>
<evidence type="ECO:0000256" key="1">
    <source>
        <dbReference type="SAM" id="SignalP"/>
    </source>
</evidence>
<feature type="signal peptide" evidence="1">
    <location>
        <begin position="1"/>
        <end position="18"/>
    </location>
</feature>
<dbReference type="Proteomes" id="UP000198796">
    <property type="component" value="Unassembled WGS sequence"/>
</dbReference>
<protein>
    <submittedName>
        <fullName evidence="3">SH3 domain-containing protein</fullName>
    </submittedName>
</protein>
<dbReference type="STRING" id="871651.SAMN05421688_3014"/>
<organism evidence="3 4">
    <name type="scientific">Poseidonocella pacifica</name>
    <dbReference type="NCBI Taxonomy" id="871651"/>
    <lineage>
        <taxon>Bacteria</taxon>
        <taxon>Pseudomonadati</taxon>
        <taxon>Pseudomonadota</taxon>
        <taxon>Alphaproteobacteria</taxon>
        <taxon>Rhodobacterales</taxon>
        <taxon>Roseobacteraceae</taxon>
        <taxon>Poseidonocella</taxon>
    </lineage>
</organism>
<keyword evidence="1" id="KW-0732">Signal</keyword>